<keyword evidence="2" id="KW-0611">Plant defense</keyword>
<evidence type="ECO:0000256" key="2">
    <source>
        <dbReference type="ARBA" id="ARBA00022821"/>
    </source>
</evidence>
<sequence>MSSIVRLVFSMVAEVCSVMEKDKERRSKLCRGLRFIKDEMGLVIALMKDMDKECRGAVQEIRIQQLQEFAYDVEDFVETLRDQAALSKLLVAINMDPRTEQLGIIEQFKETISSLAQDLKQSTESSQGQDTDQGATSDPDEDAEEQLQSIGGPKSKIVELLEPSPGEGQQLRVISIVGCRGVGKTALAREVHKKYSSSDEFDCVAWVVASGCNKKKDLLDKILESVREDLARRAHDTENAPKEAEGASTTKPNLQDILSRKRCLVFVDDVRKVEVWKDTVDACRKNCSTSRMVVTTSVHSVATACSSGSYVYRMQCLSDGDSKSLFWRKVYGCQKDPPYSLVTDSESIFSKCDGLPRALTSVAKHLNMKGDTLRGAHCIEVGQNLGKYYLSGNNNAASVFKEMRRSLLHCYHSLPDYDHRSCMLYLGIFPKGHQIKSENLMRRLMAEGLIVNEGCKCVDVLVDRCIVEPVQICNNSVVAKRCQVHGVVLEYIVQKSVAKNVVTLIQGREPVLKGSTEARVRRLSIQSSTKERFDELDEDKSALRSLTMFKTEPTDLKMCKMLRILDLEGCNGLDQGFLEGLSELLLLKYLNLRKTRINKLPTKIEKLQRLETLDIRETNVEILPMEVIMLPKLAYLFGKFQLPEVPNKEKEADKLYEFLKKKSALHTLSGFVTNKRQSPEHVILLARNLKKVKVWCNYTCADAPTWLFPHPELAKSSATASDRSSKRKSNLCPPRSVKTCLVSKDHECPWNKTKERRSNNMDFIKLLKMRVTPLESVSITSSTICTEFLGSLEGPCTISSIKLRGILNSLPDSNKLRELGRIKKLQLFSTGLNVKDLSALQNLRGLEYLKLVEHDARLFCNGVFIVEKNGFESLKSLCIDAPKVPKMQFKEGSMKSLTSLYLLCPNSQMPSGIVEGISHLAYLSEVILHSSMQRAWEAMANGHPNRPCVKRQHM</sequence>
<reference evidence="6" key="1">
    <citation type="submission" date="2019-03" db="EMBL/GenBank/DDBJ databases">
        <title>WGS assembly of Setaria viridis.</title>
        <authorList>
            <person name="Huang P."/>
            <person name="Jenkins J."/>
            <person name="Grimwood J."/>
            <person name="Barry K."/>
            <person name="Healey A."/>
            <person name="Mamidi S."/>
            <person name="Sreedasyam A."/>
            <person name="Shu S."/>
            <person name="Feldman M."/>
            <person name="Wu J."/>
            <person name="Yu Y."/>
            <person name="Chen C."/>
            <person name="Johnson J."/>
            <person name="Rokhsar D."/>
            <person name="Baxter I."/>
            <person name="Schmutz J."/>
            <person name="Brutnell T."/>
            <person name="Kellogg E."/>
        </authorList>
    </citation>
    <scope>NUCLEOTIDE SEQUENCE [LARGE SCALE GENOMIC DNA]</scope>
</reference>
<dbReference type="SUPFAM" id="SSF52058">
    <property type="entry name" value="L domain-like"/>
    <property type="match status" value="1"/>
</dbReference>
<dbReference type="AlphaFoldDB" id="A0A4U6TJE7"/>
<name>A0A4U6TJE7_SETVI</name>
<dbReference type="OMA" id="WCNEDAR"/>
<dbReference type="EMBL" id="CM016559">
    <property type="protein sequence ID" value="TKW02550.1"/>
    <property type="molecule type" value="Genomic_DNA"/>
</dbReference>
<evidence type="ECO:0000313" key="7">
    <source>
        <dbReference type="Proteomes" id="UP000298652"/>
    </source>
</evidence>
<organism evidence="6 7">
    <name type="scientific">Setaria viridis</name>
    <name type="common">Green bristlegrass</name>
    <name type="synonym">Setaria italica subsp. viridis</name>
    <dbReference type="NCBI Taxonomy" id="4556"/>
    <lineage>
        <taxon>Eukaryota</taxon>
        <taxon>Viridiplantae</taxon>
        <taxon>Streptophyta</taxon>
        <taxon>Embryophyta</taxon>
        <taxon>Tracheophyta</taxon>
        <taxon>Spermatophyta</taxon>
        <taxon>Magnoliopsida</taxon>
        <taxon>Liliopsida</taxon>
        <taxon>Poales</taxon>
        <taxon>Poaceae</taxon>
        <taxon>PACMAD clade</taxon>
        <taxon>Panicoideae</taxon>
        <taxon>Panicodae</taxon>
        <taxon>Paniceae</taxon>
        <taxon>Cenchrinae</taxon>
        <taxon>Setaria</taxon>
    </lineage>
</organism>
<evidence type="ECO:0000313" key="6">
    <source>
        <dbReference type="EMBL" id="TKW02550.1"/>
    </source>
</evidence>
<feature type="domain" description="Disease resistance R13L4/SHOC-2-like LRR" evidence="5">
    <location>
        <begin position="543"/>
        <end position="639"/>
    </location>
</feature>
<dbReference type="InterPro" id="IPR027417">
    <property type="entry name" value="P-loop_NTPase"/>
</dbReference>
<dbReference type="InterPro" id="IPR036388">
    <property type="entry name" value="WH-like_DNA-bd_sf"/>
</dbReference>
<evidence type="ECO:0000259" key="5">
    <source>
        <dbReference type="Pfam" id="PF23598"/>
    </source>
</evidence>
<gene>
    <name evidence="6" type="ORF">SEVIR_8G249500v2</name>
</gene>
<protein>
    <submittedName>
        <fullName evidence="6">Uncharacterized protein</fullName>
    </submittedName>
</protein>
<evidence type="ECO:0000256" key="3">
    <source>
        <dbReference type="SAM" id="MobiDB-lite"/>
    </source>
</evidence>
<dbReference type="Gramene" id="TKW02550">
    <property type="protein sequence ID" value="TKW02550"/>
    <property type="gene ID" value="SEVIR_8G249500v2"/>
</dbReference>
<evidence type="ECO:0000259" key="4">
    <source>
        <dbReference type="Pfam" id="PF00931"/>
    </source>
</evidence>
<dbReference type="PANTHER" id="PTHR23155">
    <property type="entry name" value="DISEASE RESISTANCE PROTEIN RP"/>
    <property type="match status" value="1"/>
</dbReference>
<dbReference type="InterPro" id="IPR002182">
    <property type="entry name" value="NB-ARC"/>
</dbReference>
<feature type="domain" description="NB-ARC" evidence="4">
    <location>
        <begin position="169"/>
        <end position="331"/>
    </location>
</feature>
<keyword evidence="1" id="KW-0677">Repeat</keyword>
<dbReference type="Proteomes" id="UP000298652">
    <property type="component" value="Chromosome 8"/>
</dbReference>
<dbReference type="PANTHER" id="PTHR23155:SF1227">
    <property type="entry name" value="OS11G0462500 PROTEIN"/>
    <property type="match status" value="1"/>
</dbReference>
<proteinExistence type="predicted"/>
<feature type="compositionally biased region" description="Polar residues" evidence="3">
    <location>
        <begin position="119"/>
        <end position="136"/>
    </location>
</feature>
<dbReference type="InterPro" id="IPR044974">
    <property type="entry name" value="Disease_R_plants"/>
</dbReference>
<dbReference type="Gene3D" id="1.10.10.10">
    <property type="entry name" value="Winged helix-like DNA-binding domain superfamily/Winged helix DNA-binding domain"/>
    <property type="match status" value="1"/>
</dbReference>
<dbReference type="Gene3D" id="3.80.10.10">
    <property type="entry name" value="Ribonuclease Inhibitor"/>
    <property type="match status" value="1"/>
</dbReference>
<dbReference type="Gene3D" id="3.40.50.300">
    <property type="entry name" value="P-loop containing nucleotide triphosphate hydrolases"/>
    <property type="match status" value="1"/>
</dbReference>
<evidence type="ECO:0000256" key="1">
    <source>
        <dbReference type="ARBA" id="ARBA00022737"/>
    </source>
</evidence>
<feature type="region of interest" description="Disordered" evidence="3">
    <location>
        <begin position="119"/>
        <end position="154"/>
    </location>
</feature>
<dbReference type="Pfam" id="PF23598">
    <property type="entry name" value="LRR_14"/>
    <property type="match status" value="1"/>
</dbReference>
<dbReference type="Pfam" id="PF00931">
    <property type="entry name" value="NB-ARC"/>
    <property type="match status" value="1"/>
</dbReference>
<dbReference type="GO" id="GO:0043531">
    <property type="term" value="F:ADP binding"/>
    <property type="evidence" value="ECO:0007669"/>
    <property type="project" value="InterPro"/>
</dbReference>
<dbReference type="SUPFAM" id="SSF52540">
    <property type="entry name" value="P-loop containing nucleoside triphosphate hydrolases"/>
    <property type="match status" value="1"/>
</dbReference>
<dbReference type="GO" id="GO:0098542">
    <property type="term" value="P:defense response to other organism"/>
    <property type="evidence" value="ECO:0007669"/>
    <property type="project" value="TreeGrafter"/>
</dbReference>
<keyword evidence="7" id="KW-1185">Reference proteome</keyword>
<dbReference type="InterPro" id="IPR032675">
    <property type="entry name" value="LRR_dom_sf"/>
</dbReference>
<dbReference type="InterPro" id="IPR055414">
    <property type="entry name" value="LRR_R13L4/SHOC2-like"/>
</dbReference>
<dbReference type="PRINTS" id="PR00364">
    <property type="entry name" value="DISEASERSIST"/>
</dbReference>
<accession>A0A4U6TJE7</accession>